<dbReference type="EMBL" id="CP088156">
    <property type="protein sequence ID" value="UFZ04711.1"/>
    <property type="molecule type" value="Genomic_DNA"/>
</dbReference>
<dbReference type="InterPro" id="IPR045854">
    <property type="entry name" value="NO2/SO3_Rdtase_4Fe4S_sf"/>
</dbReference>
<keyword evidence="2" id="KW-0349">Heme</keyword>
<reference evidence="8" key="1">
    <citation type="journal article" date="2024" name="Antonie Van Leeuwenhoek">
        <title>Bradyrhizobium ontarionense sp. nov., a novel bacterial symbiont isolated from Aeschynomene indica (Indian jointvetch), harbours photosynthesis, nitrogen fixation and nitrous oxide (N2O) reductase genes.</title>
        <authorList>
            <person name="Bromfield E.S.P."/>
            <person name="Cloutier S."/>
        </authorList>
    </citation>
    <scope>NUCLEOTIDE SEQUENCE</scope>
    <source>
        <strain evidence="8">A19</strain>
    </source>
</reference>
<evidence type="ECO:0000256" key="4">
    <source>
        <dbReference type="ARBA" id="ARBA00023002"/>
    </source>
</evidence>
<evidence type="ECO:0000256" key="2">
    <source>
        <dbReference type="ARBA" id="ARBA00022617"/>
    </source>
</evidence>
<dbReference type="PANTHER" id="PTHR32439">
    <property type="entry name" value="FERREDOXIN--NITRITE REDUCTASE, CHLOROPLASTIC"/>
    <property type="match status" value="1"/>
</dbReference>
<evidence type="ECO:0000256" key="5">
    <source>
        <dbReference type="ARBA" id="ARBA00023004"/>
    </source>
</evidence>
<evidence type="ECO:0000313" key="9">
    <source>
        <dbReference type="Proteomes" id="UP001431010"/>
    </source>
</evidence>
<dbReference type="PANTHER" id="PTHR32439:SF9">
    <property type="entry name" value="BLR3264 PROTEIN"/>
    <property type="match status" value="1"/>
</dbReference>
<dbReference type="Pfam" id="PF03460">
    <property type="entry name" value="NIR_SIR_ferr"/>
    <property type="match status" value="2"/>
</dbReference>
<keyword evidence="1" id="KW-0004">4Fe-4S</keyword>
<organism evidence="8 9">
    <name type="scientific">Bradyrhizobium ontarionense</name>
    <dbReference type="NCBI Taxonomy" id="2898149"/>
    <lineage>
        <taxon>Bacteria</taxon>
        <taxon>Pseudomonadati</taxon>
        <taxon>Pseudomonadota</taxon>
        <taxon>Alphaproteobacteria</taxon>
        <taxon>Hyphomicrobiales</taxon>
        <taxon>Nitrobacteraceae</taxon>
        <taxon>Bradyrhizobium</taxon>
    </lineage>
</organism>
<dbReference type="Proteomes" id="UP001431010">
    <property type="component" value="Chromosome"/>
</dbReference>
<evidence type="ECO:0000313" key="8">
    <source>
        <dbReference type="EMBL" id="UFZ04711.1"/>
    </source>
</evidence>
<dbReference type="RefSeq" id="WP_231321838.1">
    <property type="nucleotide sequence ID" value="NZ_CP088156.1"/>
</dbReference>
<proteinExistence type="predicted"/>
<evidence type="ECO:0000256" key="6">
    <source>
        <dbReference type="ARBA" id="ARBA00023014"/>
    </source>
</evidence>
<protein>
    <submittedName>
        <fullName evidence="8">Precorrin-3B synthase</fullName>
        <ecNumber evidence="8">1.14.13.83</ecNumber>
    </submittedName>
</protein>
<keyword evidence="4 8" id="KW-0560">Oxidoreductase</keyword>
<gene>
    <name evidence="8" type="primary">cobG</name>
    <name evidence="8" type="ORF">LQG66_36980</name>
</gene>
<dbReference type="InterPro" id="IPR051329">
    <property type="entry name" value="NIR_SIR_4Fe-4S"/>
</dbReference>
<keyword evidence="6" id="KW-0411">Iron-sulfur</keyword>
<dbReference type="SUPFAM" id="SSF56014">
    <property type="entry name" value="Nitrite and sulphite reductase 4Fe-4S domain-like"/>
    <property type="match status" value="2"/>
</dbReference>
<dbReference type="InterPro" id="IPR036136">
    <property type="entry name" value="Nit/Sulf_reduc_fer-like_dom_sf"/>
</dbReference>
<dbReference type="EC" id="1.14.13.83" evidence="8"/>
<keyword evidence="9" id="KW-1185">Reference proteome</keyword>
<evidence type="ECO:0000256" key="1">
    <source>
        <dbReference type="ARBA" id="ARBA00022485"/>
    </source>
</evidence>
<dbReference type="GO" id="GO:0043818">
    <property type="term" value="F:precorrin-3B synthase activity"/>
    <property type="evidence" value="ECO:0007669"/>
    <property type="project" value="UniProtKB-EC"/>
</dbReference>
<dbReference type="NCBIfam" id="TIGR02435">
    <property type="entry name" value="CobG"/>
    <property type="match status" value="1"/>
</dbReference>
<dbReference type="InterPro" id="IPR012798">
    <property type="entry name" value="Cbl_synth_CobG-like"/>
</dbReference>
<dbReference type="Gene3D" id="3.90.480.10">
    <property type="entry name" value="Sulfite Reductase Hemoprotein,Domain 2"/>
    <property type="match status" value="1"/>
</dbReference>
<accession>A0ABY3RBK3</accession>
<keyword evidence="3" id="KW-0479">Metal-binding</keyword>
<dbReference type="SUPFAM" id="SSF55124">
    <property type="entry name" value="Nitrite/Sulfite reductase N-terminal domain-like"/>
    <property type="match status" value="2"/>
</dbReference>
<keyword evidence="5" id="KW-0408">Iron</keyword>
<dbReference type="Gene3D" id="3.30.413.10">
    <property type="entry name" value="Sulfite Reductase Hemoprotein, domain 1"/>
    <property type="match status" value="2"/>
</dbReference>
<feature type="domain" description="Nitrite/Sulfite reductase ferredoxin-like" evidence="7">
    <location>
        <begin position="17"/>
        <end position="81"/>
    </location>
</feature>
<name>A0ABY3RBK3_9BRAD</name>
<evidence type="ECO:0000256" key="3">
    <source>
        <dbReference type="ARBA" id="ARBA00022723"/>
    </source>
</evidence>
<sequence>MTTAFEIKGWCPGAHRPMLSGDGLIVRVRPHGGRLPVAALGALADAARRFGNGQIDLTRRANLQIRGVSSETLAPLWALMASHDLLDDNAELEAIRNIVLNPLAGLDPGEIVDMHPVAKALETELATDEALRALPGKFGFVLDGGGKLPLTGMAADVHLVACGQGNERRIAVGLAGADGVIWLGTTAVADAASAAVQLAHAVLQQSSTRRAADLPPDATASIGAELGLDASDTIATASAAASQQRLGLILLTEQTCAVGLGVPFGRADSETLARLAALLAAHGISDVRMSPWRTFYVAANRAIADRLVADAAHLGLIVDDTDPLMRIDACSGVGCCPSTALATREHARVLAGAMARAQFTGTLHVSGCAKGCARSAAAGLVLVGDGDRYRIVRDGTAKSEPCGTLDPAGLDATGNGLFEARERAHV</sequence>
<evidence type="ECO:0000259" key="7">
    <source>
        <dbReference type="Pfam" id="PF03460"/>
    </source>
</evidence>
<dbReference type="InterPro" id="IPR005117">
    <property type="entry name" value="NiRdtase/SiRdtase_haem-b_fer"/>
</dbReference>
<feature type="domain" description="Nitrite/Sulfite reductase ferredoxin-like" evidence="7">
    <location>
        <begin position="256"/>
        <end position="297"/>
    </location>
</feature>